<dbReference type="SUPFAM" id="SSF46689">
    <property type="entry name" value="Homeodomain-like"/>
    <property type="match status" value="1"/>
</dbReference>
<evidence type="ECO:0000256" key="3">
    <source>
        <dbReference type="ARBA" id="ARBA00023125"/>
    </source>
</evidence>
<evidence type="ECO:0000313" key="10">
    <source>
        <dbReference type="EnsemblMetazoa" id="SCAU010772-PA"/>
    </source>
</evidence>
<dbReference type="InterPro" id="IPR050649">
    <property type="entry name" value="Paired_Homeobox_TFs"/>
</dbReference>
<dbReference type="Gene3D" id="1.10.10.60">
    <property type="entry name" value="Homeodomain-like"/>
    <property type="match status" value="1"/>
</dbReference>
<feature type="DNA-binding region" description="Homeobox" evidence="6">
    <location>
        <begin position="341"/>
        <end position="400"/>
    </location>
</feature>
<organism evidence="10 11">
    <name type="scientific">Stomoxys calcitrans</name>
    <name type="common">Stable fly</name>
    <name type="synonym">Conops calcitrans</name>
    <dbReference type="NCBI Taxonomy" id="35570"/>
    <lineage>
        <taxon>Eukaryota</taxon>
        <taxon>Metazoa</taxon>
        <taxon>Ecdysozoa</taxon>
        <taxon>Arthropoda</taxon>
        <taxon>Hexapoda</taxon>
        <taxon>Insecta</taxon>
        <taxon>Pterygota</taxon>
        <taxon>Neoptera</taxon>
        <taxon>Endopterygota</taxon>
        <taxon>Diptera</taxon>
        <taxon>Brachycera</taxon>
        <taxon>Muscomorpha</taxon>
        <taxon>Muscoidea</taxon>
        <taxon>Muscidae</taxon>
        <taxon>Stomoxys</taxon>
    </lineage>
</organism>
<dbReference type="InterPro" id="IPR017970">
    <property type="entry name" value="Homeobox_CS"/>
</dbReference>
<feature type="region of interest" description="Disordered" evidence="8">
    <location>
        <begin position="49"/>
        <end position="77"/>
    </location>
</feature>
<feature type="region of interest" description="Disordered" evidence="8">
    <location>
        <begin position="398"/>
        <end position="420"/>
    </location>
</feature>
<dbReference type="VEuPathDB" id="VectorBase:SCAU010772"/>
<reference evidence="10" key="1">
    <citation type="submission" date="2020-05" db="UniProtKB">
        <authorList>
            <consortium name="EnsemblMetazoa"/>
        </authorList>
    </citation>
    <scope>IDENTIFICATION</scope>
    <source>
        <strain evidence="10">USDA</strain>
    </source>
</reference>
<feature type="region of interest" description="Disordered" evidence="8">
    <location>
        <begin position="317"/>
        <end position="348"/>
    </location>
</feature>
<name>A0A1I8PSP8_STOCA</name>
<dbReference type="InterPro" id="IPR009057">
    <property type="entry name" value="Homeodomain-like_sf"/>
</dbReference>
<dbReference type="EnsemblMetazoa" id="SCAU010772-RA">
    <property type="protein sequence ID" value="SCAU010772-PA"/>
    <property type="gene ID" value="SCAU010772"/>
</dbReference>
<dbReference type="PANTHER" id="PTHR24329:SF543">
    <property type="entry name" value="FI01017P-RELATED"/>
    <property type="match status" value="1"/>
</dbReference>
<feature type="compositionally biased region" description="Low complexity" evidence="8">
    <location>
        <begin position="51"/>
        <end position="73"/>
    </location>
</feature>
<evidence type="ECO:0000256" key="2">
    <source>
        <dbReference type="ARBA" id="ARBA00022473"/>
    </source>
</evidence>
<dbReference type="OrthoDB" id="6159439at2759"/>
<evidence type="ECO:0000256" key="7">
    <source>
        <dbReference type="RuleBase" id="RU000682"/>
    </source>
</evidence>
<sequence>MLNYTHQQQQQTHSQPTMPAIMASLVGDNGSSTVTSSCNANATSLGDNGVQQFYSNSSPSQQQQRHSQGAAQQPPVSLASLTSAVDANCSSLQHLHCLAHHNNSNYVNTSLAATGLVMVPAAVATANSSNSNSSPSLSPTAVAGASTTSLALHPQLCAPNTIGKPLSSPSACLSAKLSSSLTLAASPVATAPSTTGTIHNTGSAYSSSFLLDKGSENVKRFSVNNLLEIAAVQDCHQQHHGHNLIASKLQMHHHHHQHQQQQQHQHLHLELQQYQQQQSNQQLSIISPSPGDNLDDTFRNEFGSTSSLANDIIADHHQHRQQQHGLHQHDAPTSPHSSRKPRRNRTTFSSGQLTALEKVFERTHYPDAFVREELATKVGLSEARVQVWFQNRRAKFRRNERSSTTGRPLITTTPQPVPPITTAHKFSPEKGAVLLQQQMNLAAHTHHSHHHHHAAAAAAAYSLSFPSALGMYASTKNYVNSSYNTFAAAGGTTATDSLAGPCGFFPTTNYCGPNYQANYSSLRYKAAQGFSAL</sequence>
<dbReference type="InterPro" id="IPR001356">
    <property type="entry name" value="HD"/>
</dbReference>
<evidence type="ECO:0000256" key="6">
    <source>
        <dbReference type="PROSITE-ProRule" id="PRU00108"/>
    </source>
</evidence>
<dbReference type="Proteomes" id="UP000095300">
    <property type="component" value="Unassembled WGS sequence"/>
</dbReference>
<dbReference type="GO" id="GO:0000981">
    <property type="term" value="F:DNA-binding transcription factor activity, RNA polymerase II-specific"/>
    <property type="evidence" value="ECO:0007669"/>
    <property type="project" value="InterPro"/>
</dbReference>
<evidence type="ECO:0000256" key="4">
    <source>
        <dbReference type="ARBA" id="ARBA00023155"/>
    </source>
</evidence>
<dbReference type="PANTHER" id="PTHR24329">
    <property type="entry name" value="HOMEOBOX PROTEIN ARISTALESS"/>
    <property type="match status" value="1"/>
</dbReference>
<gene>
    <name evidence="10" type="primary">106081968</name>
</gene>
<comment type="subcellular location">
    <subcellularLocation>
        <location evidence="1 6 7">Nucleus</location>
    </subcellularLocation>
</comment>
<dbReference type="Pfam" id="PF00046">
    <property type="entry name" value="Homeodomain"/>
    <property type="match status" value="1"/>
</dbReference>
<proteinExistence type="predicted"/>
<protein>
    <recommendedName>
        <fullName evidence="9">Homeobox domain-containing protein</fullName>
    </recommendedName>
</protein>
<dbReference type="KEGG" id="scac:106081968"/>
<dbReference type="CDD" id="cd00086">
    <property type="entry name" value="homeodomain"/>
    <property type="match status" value="1"/>
</dbReference>
<dbReference type="PRINTS" id="PR00031">
    <property type="entry name" value="HTHREPRESSR"/>
</dbReference>
<dbReference type="PROSITE" id="PS50071">
    <property type="entry name" value="HOMEOBOX_2"/>
    <property type="match status" value="1"/>
</dbReference>
<keyword evidence="11" id="KW-1185">Reference proteome</keyword>
<dbReference type="FunFam" id="1.10.10.60:FF:000066">
    <property type="entry name" value="Paired mesoderm homeobox protein 1"/>
    <property type="match status" value="1"/>
</dbReference>
<evidence type="ECO:0000256" key="1">
    <source>
        <dbReference type="ARBA" id="ARBA00004123"/>
    </source>
</evidence>
<dbReference type="PROSITE" id="PS00027">
    <property type="entry name" value="HOMEOBOX_1"/>
    <property type="match status" value="1"/>
</dbReference>
<dbReference type="GO" id="GO:0000977">
    <property type="term" value="F:RNA polymerase II transcription regulatory region sequence-specific DNA binding"/>
    <property type="evidence" value="ECO:0007669"/>
    <property type="project" value="TreeGrafter"/>
</dbReference>
<dbReference type="SMART" id="SM00389">
    <property type="entry name" value="HOX"/>
    <property type="match status" value="1"/>
</dbReference>
<keyword evidence="3 6" id="KW-0238">DNA-binding</keyword>
<keyword evidence="2" id="KW-0217">Developmental protein</keyword>
<evidence type="ECO:0000256" key="8">
    <source>
        <dbReference type="SAM" id="MobiDB-lite"/>
    </source>
</evidence>
<evidence type="ECO:0000259" key="9">
    <source>
        <dbReference type="PROSITE" id="PS50071"/>
    </source>
</evidence>
<dbReference type="InterPro" id="IPR000047">
    <property type="entry name" value="HTH_motif"/>
</dbReference>
<accession>A0A1I8PSP8</accession>
<evidence type="ECO:0000313" key="11">
    <source>
        <dbReference type="Proteomes" id="UP000095300"/>
    </source>
</evidence>
<evidence type="ECO:0000256" key="5">
    <source>
        <dbReference type="ARBA" id="ARBA00023242"/>
    </source>
</evidence>
<keyword evidence="4 6" id="KW-0371">Homeobox</keyword>
<dbReference type="AlphaFoldDB" id="A0A1I8PSP8"/>
<feature type="domain" description="Homeobox" evidence="9">
    <location>
        <begin position="339"/>
        <end position="399"/>
    </location>
</feature>
<keyword evidence="5 6" id="KW-0539">Nucleus</keyword>
<dbReference type="STRING" id="35570.A0A1I8PSP8"/>
<dbReference type="GO" id="GO:0005634">
    <property type="term" value="C:nucleus"/>
    <property type="evidence" value="ECO:0007669"/>
    <property type="project" value="UniProtKB-SubCell"/>
</dbReference>